<comment type="function">
    <text evidence="9">Key enzyme in the regulation of glycerol uptake and metabolism. Catalyzes the phosphorylation of glycerol to yield sn-glycerol 3-phosphate.</text>
</comment>
<dbReference type="GO" id="GO:0004370">
    <property type="term" value="F:glycerol kinase activity"/>
    <property type="evidence" value="ECO:0007669"/>
    <property type="project" value="UniProtKB-UniRule"/>
</dbReference>
<dbReference type="Pfam" id="PF00370">
    <property type="entry name" value="FGGY_N"/>
    <property type="match status" value="1"/>
</dbReference>
<keyword evidence="5 9" id="KW-0418">Kinase</keyword>
<evidence type="ECO:0000259" key="11">
    <source>
        <dbReference type="Pfam" id="PF00370"/>
    </source>
</evidence>
<evidence type="ECO:0000256" key="5">
    <source>
        <dbReference type="ARBA" id="ARBA00022777"/>
    </source>
</evidence>
<feature type="binding site" evidence="9">
    <location>
        <position position="312"/>
    </location>
    <ligand>
        <name>ATP</name>
        <dbReference type="ChEBI" id="CHEBI:30616"/>
    </ligand>
</feature>
<dbReference type="GO" id="GO:0019563">
    <property type="term" value="P:glycerol catabolic process"/>
    <property type="evidence" value="ECO:0007669"/>
    <property type="project" value="UniProtKB-UniRule"/>
</dbReference>
<dbReference type="AlphaFoldDB" id="A0A317CD03"/>
<feature type="binding site" evidence="9">
    <location>
        <position position="265"/>
    </location>
    <ligand>
        <name>ATP</name>
        <dbReference type="ChEBI" id="CHEBI:30616"/>
    </ligand>
</feature>
<evidence type="ECO:0000256" key="10">
    <source>
        <dbReference type="RuleBase" id="RU003733"/>
    </source>
</evidence>
<dbReference type="Proteomes" id="UP000245506">
    <property type="component" value="Unassembled WGS sequence"/>
</dbReference>
<comment type="pathway">
    <text evidence="1 9">Polyol metabolism; glycerol degradation via glycerol kinase pathway; sn-glycerol 3-phosphate from glycerol: step 1/1.</text>
</comment>
<dbReference type="UniPathway" id="UPA00618">
    <property type="reaction ID" value="UER00672"/>
</dbReference>
<dbReference type="InterPro" id="IPR018484">
    <property type="entry name" value="FGGY_N"/>
</dbReference>
<feature type="binding site" evidence="9">
    <location>
        <position position="16"/>
    </location>
    <ligand>
        <name>ADP</name>
        <dbReference type="ChEBI" id="CHEBI:456216"/>
    </ligand>
</feature>
<accession>A0A317CD03</accession>
<dbReference type="PROSITE" id="PS00933">
    <property type="entry name" value="FGGY_KINASES_1"/>
    <property type="match status" value="1"/>
</dbReference>
<dbReference type="HAMAP" id="MF_00186">
    <property type="entry name" value="Glycerol_kin"/>
    <property type="match status" value="1"/>
</dbReference>
<evidence type="ECO:0000256" key="6">
    <source>
        <dbReference type="ARBA" id="ARBA00022798"/>
    </source>
</evidence>
<organism evidence="13 14">
    <name type="scientific">Leucothrix arctica</name>
    <dbReference type="NCBI Taxonomy" id="1481894"/>
    <lineage>
        <taxon>Bacteria</taxon>
        <taxon>Pseudomonadati</taxon>
        <taxon>Pseudomonadota</taxon>
        <taxon>Gammaproteobacteria</taxon>
        <taxon>Thiotrichales</taxon>
        <taxon>Thiotrichaceae</taxon>
        <taxon>Leucothrix</taxon>
    </lineage>
</organism>
<gene>
    <name evidence="9 13" type="primary">glpK</name>
    <name evidence="13" type="ORF">DKT75_09780</name>
</gene>
<comment type="caution">
    <text evidence="9">Lacks conserved residue(s) required for the propagation of feature annotation.</text>
</comment>
<feature type="binding site" evidence="9">
    <location>
        <position position="134"/>
    </location>
    <ligand>
        <name>glycerol</name>
        <dbReference type="ChEBI" id="CHEBI:17754"/>
    </ligand>
</feature>
<evidence type="ECO:0000256" key="2">
    <source>
        <dbReference type="ARBA" id="ARBA00009156"/>
    </source>
</evidence>
<dbReference type="SUPFAM" id="SSF53067">
    <property type="entry name" value="Actin-like ATPase domain"/>
    <property type="match status" value="2"/>
</dbReference>
<dbReference type="InterPro" id="IPR005999">
    <property type="entry name" value="Glycerol_kin"/>
</dbReference>
<feature type="binding site" evidence="9">
    <location>
        <position position="243"/>
    </location>
    <ligand>
        <name>sn-glycerol 3-phosphate</name>
        <dbReference type="ChEBI" id="CHEBI:57597"/>
    </ligand>
</feature>
<feature type="binding site" evidence="9">
    <location>
        <position position="308"/>
    </location>
    <ligand>
        <name>ADP</name>
        <dbReference type="ChEBI" id="CHEBI:456216"/>
    </ligand>
</feature>
<evidence type="ECO:0000313" key="13">
    <source>
        <dbReference type="EMBL" id="PWQ96269.1"/>
    </source>
</evidence>
<evidence type="ECO:0000256" key="8">
    <source>
        <dbReference type="ARBA" id="ARBA00052101"/>
    </source>
</evidence>
<evidence type="ECO:0000256" key="3">
    <source>
        <dbReference type="ARBA" id="ARBA00022679"/>
    </source>
</evidence>
<comment type="catalytic activity">
    <reaction evidence="8 9">
        <text>glycerol + ATP = sn-glycerol 3-phosphate + ADP + H(+)</text>
        <dbReference type="Rhea" id="RHEA:21644"/>
        <dbReference type="ChEBI" id="CHEBI:15378"/>
        <dbReference type="ChEBI" id="CHEBI:17754"/>
        <dbReference type="ChEBI" id="CHEBI:30616"/>
        <dbReference type="ChEBI" id="CHEBI:57597"/>
        <dbReference type="ChEBI" id="CHEBI:456216"/>
        <dbReference type="EC" id="2.7.1.30"/>
    </reaction>
</comment>
<feature type="binding site" evidence="9">
    <location>
        <position position="12"/>
    </location>
    <ligand>
        <name>ATP</name>
        <dbReference type="ChEBI" id="CHEBI:30616"/>
    </ligand>
</feature>
<dbReference type="FunFam" id="3.30.420.40:FF:000008">
    <property type="entry name" value="Glycerol kinase"/>
    <property type="match status" value="1"/>
</dbReference>
<feature type="binding site" evidence="9">
    <location>
        <position position="12"/>
    </location>
    <ligand>
        <name>sn-glycerol 3-phosphate</name>
        <dbReference type="ChEBI" id="CHEBI:57597"/>
    </ligand>
</feature>
<evidence type="ECO:0000256" key="4">
    <source>
        <dbReference type="ARBA" id="ARBA00022741"/>
    </source>
</evidence>
<feature type="binding site" evidence="9">
    <location>
        <position position="83"/>
    </location>
    <ligand>
        <name>sn-glycerol 3-phosphate</name>
        <dbReference type="ChEBI" id="CHEBI:57597"/>
    </ligand>
</feature>
<keyword evidence="3 9" id="KW-0808">Transferase</keyword>
<keyword evidence="14" id="KW-1185">Reference proteome</keyword>
<keyword evidence="4 9" id="KW-0547">Nucleotide-binding</keyword>
<comment type="activity regulation">
    <text evidence="9">Inhibited by fructose 1,6-bisphosphate (FBP).</text>
</comment>
<dbReference type="PANTHER" id="PTHR10196">
    <property type="entry name" value="SUGAR KINASE"/>
    <property type="match status" value="1"/>
</dbReference>
<dbReference type="GO" id="GO:0005829">
    <property type="term" value="C:cytosol"/>
    <property type="evidence" value="ECO:0007669"/>
    <property type="project" value="TreeGrafter"/>
</dbReference>
<feature type="binding site" evidence="9">
    <location>
        <position position="243"/>
    </location>
    <ligand>
        <name>glycerol</name>
        <dbReference type="ChEBI" id="CHEBI:17754"/>
    </ligand>
</feature>
<protein>
    <recommendedName>
        <fullName evidence="9">Glycerol kinase</fullName>
        <ecNumber evidence="9">2.7.1.30</ecNumber>
    </recommendedName>
    <alternativeName>
        <fullName evidence="9">ATP:glycerol 3-phosphotransferase</fullName>
    </alternativeName>
    <alternativeName>
        <fullName evidence="9">Glycerokinase</fullName>
        <shortName evidence="9">GK</shortName>
    </alternativeName>
</protein>
<feature type="binding site" evidence="9">
    <location>
        <position position="82"/>
    </location>
    <ligand>
        <name>sn-glycerol 3-phosphate</name>
        <dbReference type="ChEBI" id="CHEBI:57597"/>
    </ligand>
</feature>
<name>A0A317CD03_9GAMM</name>
<feature type="binding site" evidence="9">
    <location>
        <position position="13"/>
    </location>
    <ligand>
        <name>ATP</name>
        <dbReference type="ChEBI" id="CHEBI:30616"/>
    </ligand>
</feature>
<dbReference type="Pfam" id="PF02782">
    <property type="entry name" value="FGGY_C"/>
    <property type="match status" value="1"/>
</dbReference>
<dbReference type="OrthoDB" id="9805576at2"/>
<dbReference type="RefSeq" id="WP_109823241.1">
    <property type="nucleotide sequence ID" value="NZ_QGKL01000029.1"/>
</dbReference>
<dbReference type="GO" id="GO:0006072">
    <property type="term" value="P:glycerol-3-phosphate metabolic process"/>
    <property type="evidence" value="ECO:0007669"/>
    <property type="project" value="InterPro"/>
</dbReference>
<dbReference type="InterPro" id="IPR043129">
    <property type="entry name" value="ATPase_NBD"/>
</dbReference>
<dbReference type="CDD" id="cd07786">
    <property type="entry name" value="FGGY_EcGK_like"/>
    <property type="match status" value="1"/>
</dbReference>
<keyword evidence="6 9" id="KW-0319">Glycerol metabolism</keyword>
<feature type="binding site" evidence="9">
    <location>
        <position position="412"/>
    </location>
    <ligand>
        <name>ATP</name>
        <dbReference type="ChEBI" id="CHEBI:30616"/>
    </ligand>
</feature>
<proteinExistence type="inferred from homology"/>
<dbReference type="PANTHER" id="PTHR10196:SF78">
    <property type="entry name" value="GLYCEROL KINASE"/>
    <property type="match status" value="1"/>
</dbReference>
<feature type="binding site" evidence="9">
    <location>
        <position position="14"/>
    </location>
    <ligand>
        <name>ATP</name>
        <dbReference type="ChEBI" id="CHEBI:30616"/>
    </ligand>
</feature>
<feature type="binding site" evidence="9">
    <location>
        <position position="83"/>
    </location>
    <ligand>
        <name>glycerol</name>
        <dbReference type="ChEBI" id="CHEBI:17754"/>
    </ligand>
</feature>
<feature type="binding site" evidence="9">
    <location>
        <position position="244"/>
    </location>
    <ligand>
        <name>glycerol</name>
        <dbReference type="ChEBI" id="CHEBI:17754"/>
    </ligand>
</feature>
<feature type="domain" description="Carbohydrate kinase FGGY C-terminal" evidence="12">
    <location>
        <begin position="260"/>
        <end position="451"/>
    </location>
</feature>
<dbReference type="InterPro" id="IPR018483">
    <property type="entry name" value="Carb_kinase_FGGY_CS"/>
</dbReference>
<feature type="binding site" evidence="9">
    <location>
        <position position="82"/>
    </location>
    <ligand>
        <name>glycerol</name>
        <dbReference type="ChEBI" id="CHEBI:17754"/>
    </ligand>
</feature>
<evidence type="ECO:0000313" key="14">
    <source>
        <dbReference type="Proteomes" id="UP000245506"/>
    </source>
</evidence>
<dbReference type="InterPro" id="IPR018485">
    <property type="entry name" value="FGGY_C"/>
</dbReference>
<dbReference type="EC" id="2.7.1.30" evidence="9"/>
<evidence type="ECO:0000259" key="12">
    <source>
        <dbReference type="Pfam" id="PF02782"/>
    </source>
</evidence>
<feature type="binding site" evidence="9">
    <location>
        <position position="265"/>
    </location>
    <ligand>
        <name>ADP</name>
        <dbReference type="ChEBI" id="CHEBI:456216"/>
    </ligand>
</feature>
<dbReference type="EMBL" id="QGKL01000029">
    <property type="protein sequence ID" value="PWQ96269.1"/>
    <property type="molecule type" value="Genomic_DNA"/>
</dbReference>
<feature type="binding site" evidence="9">
    <location>
        <position position="134"/>
    </location>
    <ligand>
        <name>sn-glycerol 3-phosphate</name>
        <dbReference type="ChEBI" id="CHEBI:57597"/>
    </ligand>
</feature>
<feature type="binding site" evidence="9">
    <location>
        <position position="308"/>
    </location>
    <ligand>
        <name>ATP</name>
        <dbReference type="ChEBI" id="CHEBI:30616"/>
    </ligand>
</feature>
<dbReference type="GO" id="GO:0005524">
    <property type="term" value="F:ATP binding"/>
    <property type="evidence" value="ECO:0007669"/>
    <property type="project" value="UniProtKB-UniRule"/>
</dbReference>
<sequence length="498" mass="54495">MSHFIAAIDQGTTSTRCIIFDKDLKAIASAQEEFTQHFPNSGWVEHDPSDLVNTVKSTFAQAIKEAGLMPSDIASIGITNQRETLVLWDRITGEPLYNAIVWQDRRTADFCQSLKDQGLEAMITEKTGLRADPYFSGTKLHWLLKNVDGAKERAANGELYTGTVDTWLIWKLTGGKHHVTDASNASRTMLYNIHEGQWDDEILTTFEIPKSLLPKVKDSSADFGHCAESELGAAIHIGGVAGDQHAAMVGQACFEPGMMKSTYGTGCFAMVNTGDKAVTSKNNLLTTIAYQLDGKTVYALEGSIFIAGAAVQWLRDGIGVIEEASETEAMAKAADPKEDVYLVPAFVGLGAPYWNPNVRGAMFGITRNTGPNEFSRAALESVAYQTLDLIDAMRADSGELQDTELVLRVDGGMTASNWTMQFLADMLDCEVDRPTVLETTALGVAYLAGYQSGLYPEPAQFAKEWALDRSFKSLIDEQLRAKKYDGWKRAVESTISYG</sequence>
<comment type="similarity">
    <text evidence="2 9 10">Belongs to the FGGY kinase family.</text>
</comment>
<evidence type="ECO:0000256" key="1">
    <source>
        <dbReference type="ARBA" id="ARBA00005190"/>
    </source>
</evidence>
<reference evidence="13 14" key="1">
    <citation type="submission" date="2018-05" db="EMBL/GenBank/DDBJ databases">
        <title>Leucothrix arctica sp. nov., isolated from Arctic seawater.</title>
        <authorList>
            <person name="Choi A."/>
            <person name="Baek K."/>
        </authorList>
    </citation>
    <scope>NUCLEOTIDE SEQUENCE [LARGE SCALE GENOMIC DNA]</scope>
    <source>
        <strain evidence="13 14">IMCC9719</strain>
    </source>
</reference>
<feature type="binding site" evidence="9">
    <location>
        <position position="412"/>
    </location>
    <ligand>
        <name>ADP</name>
        <dbReference type="ChEBI" id="CHEBI:456216"/>
    </ligand>
</feature>
<dbReference type="PIRSF" id="PIRSF000538">
    <property type="entry name" value="GlpK"/>
    <property type="match status" value="1"/>
</dbReference>
<dbReference type="NCBIfam" id="TIGR01311">
    <property type="entry name" value="glycerol_kin"/>
    <property type="match status" value="1"/>
</dbReference>
<dbReference type="NCBIfam" id="NF000756">
    <property type="entry name" value="PRK00047.1"/>
    <property type="match status" value="1"/>
</dbReference>
<feature type="domain" description="Carbohydrate kinase FGGY N-terminal" evidence="11">
    <location>
        <begin position="5"/>
        <end position="250"/>
    </location>
</feature>
<dbReference type="InterPro" id="IPR000577">
    <property type="entry name" value="Carb_kinase_FGGY"/>
</dbReference>
<keyword evidence="7 9" id="KW-0067">ATP-binding</keyword>
<dbReference type="PROSITE" id="PS00445">
    <property type="entry name" value="FGGY_KINASES_2"/>
    <property type="match status" value="1"/>
</dbReference>
<comment type="caution">
    <text evidence="13">The sequence shown here is derived from an EMBL/GenBank/DDBJ whole genome shotgun (WGS) entry which is preliminary data.</text>
</comment>
<evidence type="ECO:0000256" key="9">
    <source>
        <dbReference type="HAMAP-Rule" id="MF_00186"/>
    </source>
</evidence>
<evidence type="ECO:0000256" key="7">
    <source>
        <dbReference type="ARBA" id="ARBA00022840"/>
    </source>
</evidence>
<dbReference type="FunFam" id="3.30.420.40:FF:000007">
    <property type="entry name" value="Glycerol kinase"/>
    <property type="match status" value="1"/>
</dbReference>
<feature type="binding site" evidence="9">
    <location>
        <position position="12"/>
    </location>
    <ligand>
        <name>ADP</name>
        <dbReference type="ChEBI" id="CHEBI:456216"/>
    </ligand>
</feature>
<dbReference type="Gene3D" id="3.30.420.40">
    <property type="match status" value="2"/>
</dbReference>